<dbReference type="InterPro" id="IPR015421">
    <property type="entry name" value="PyrdxlP-dep_Trfase_major"/>
</dbReference>
<dbReference type="Gene3D" id="3.90.1150.10">
    <property type="entry name" value="Aspartate Aminotransferase, domain 1"/>
    <property type="match status" value="1"/>
</dbReference>
<evidence type="ECO:0000256" key="3">
    <source>
        <dbReference type="ARBA" id="ARBA00011881"/>
    </source>
</evidence>
<gene>
    <name evidence="6" type="ORF">DLJ53_16275</name>
</gene>
<dbReference type="AlphaFoldDB" id="A0A8B2NMD8"/>
<dbReference type="Proteomes" id="UP000249590">
    <property type="component" value="Unassembled WGS sequence"/>
</dbReference>
<dbReference type="InterPro" id="IPR015422">
    <property type="entry name" value="PyrdxlP-dep_Trfase_small"/>
</dbReference>
<evidence type="ECO:0000313" key="6">
    <source>
        <dbReference type="EMBL" id="RAI00797.1"/>
    </source>
</evidence>
<evidence type="ECO:0000256" key="4">
    <source>
        <dbReference type="ARBA" id="ARBA00022898"/>
    </source>
</evidence>
<name>A0A8B2NMD8_9HYPH</name>
<dbReference type="OrthoDB" id="9774495at2"/>
<comment type="subunit">
    <text evidence="3">Homotetramer.</text>
</comment>
<dbReference type="InterPro" id="IPR015424">
    <property type="entry name" value="PyrdxlP-dep_Trfase"/>
</dbReference>
<feature type="domain" description="Aromatic amino acid beta-eliminating lyase/threonine aldolase" evidence="5">
    <location>
        <begin position="5"/>
        <end position="275"/>
    </location>
</feature>
<comment type="caution">
    <text evidence="6">The sequence shown here is derived from an EMBL/GenBank/DDBJ whole genome shotgun (WGS) entry which is preliminary data.</text>
</comment>
<comment type="similarity">
    <text evidence="2">Belongs to the threonine aldolase family.</text>
</comment>
<dbReference type="PANTHER" id="PTHR48097:SF5">
    <property type="entry name" value="LOW SPECIFICITY L-THREONINE ALDOLASE"/>
    <property type="match status" value="1"/>
</dbReference>
<evidence type="ECO:0000259" key="5">
    <source>
        <dbReference type="Pfam" id="PF01212"/>
    </source>
</evidence>
<dbReference type="PANTHER" id="PTHR48097">
    <property type="entry name" value="L-THREONINE ALDOLASE-RELATED"/>
    <property type="match status" value="1"/>
</dbReference>
<dbReference type="Gene3D" id="3.40.640.10">
    <property type="entry name" value="Type I PLP-dependent aspartate aminotransferase-like (Major domain)"/>
    <property type="match status" value="1"/>
</dbReference>
<evidence type="ECO:0000256" key="1">
    <source>
        <dbReference type="ARBA" id="ARBA00001933"/>
    </source>
</evidence>
<dbReference type="GO" id="GO:0006520">
    <property type="term" value="P:amino acid metabolic process"/>
    <property type="evidence" value="ECO:0007669"/>
    <property type="project" value="InterPro"/>
</dbReference>
<dbReference type="SUPFAM" id="SSF53383">
    <property type="entry name" value="PLP-dependent transferases"/>
    <property type="match status" value="1"/>
</dbReference>
<comment type="cofactor">
    <cofactor evidence="1">
        <name>pyridoxal 5'-phosphate</name>
        <dbReference type="ChEBI" id="CHEBI:597326"/>
    </cofactor>
</comment>
<organism evidence="6 7">
    <name type="scientific">Acuticoccus sediminis</name>
    <dbReference type="NCBI Taxonomy" id="2184697"/>
    <lineage>
        <taxon>Bacteria</taxon>
        <taxon>Pseudomonadati</taxon>
        <taxon>Pseudomonadota</taxon>
        <taxon>Alphaproteobacteria</taxon>
        <taxon>Hyphomicrobiales</taxon>
        <taxon>Amorphaceae</taxon>
        <taxon>Acuticoccus</taxon>
    </lineage>
</organism>
<keyword evidence="4" id="KW-0663">Pyridoxal phosphate</keyword>
<dbReference type="Pfam" id="PF01212">
    <property type="entry name" value="Beta_elim_lyase"/>
    <property type="match status" value="1"/>
</dbReference>
<proteinExistence type="inferred from homology"/>
<protein>
    <submittedName>
        <fullName evidence="6">Low specificity L-threonine aldolase</fullName>
    </submittedName>
</protein>
<keyword evidence="7" id="KW-1185">Reference proteome</keyword>
<reference evidence="6 7" key="1">
    <citation type="submission" date="2018-05" db="EMBL/GenBank/DDBJ databases">
        <title>Acuticoccus sediminis sp. nov., isolated from deep-sea sediment of Indian Ocean.</title>
        <authorList>
            <person name="Liu X."/>
            <person name="Lai Q."/>
            <person name="Du Y."/>
            <person name="Sun F."/>
            <person name="Zhang X."/>
            <person name="Wang S."/>
            <person name="Shao Z."/>
        </authorList>
    </citation>
    <scope>NUCLEOTIDE SEQUENCE [LARGE SCALE GENOMIC DNA]</scope>
    <source>
        <strain evidence="6 7">PTG4-2</strain>
    </source>
</reference>
<dbReference type="EMBL" id="QHHQ01000003">
    <property type="protein sequence ID" value="RAI00797.1"/>
    <property type="molecule type" value="Genomic_DNA"/>
</dbReference>
<evidence type="ECO:0000313" key="7">
    <source>
        <dbReference type="Proteomes" id="UP000249590"/>
    </source>
</evidence>
<sequence length="336" mass="35566">MALLGEANVGPAPAYGNDVWTDRAKAALNALFEREVTVFFVATGSGANSLAIAAYSRPGGITLCHRDSHIARDEAGAPLQFAPQLIDGLDGAAGRIDPAILEERLASYRRGNLNDGRPTVVSLTNVNEFGQCYSAAQVAELARLAKTRDCTVHMDGARFFNALAYLGASAADLTWRAGVDVLSLGLTKVGGWCAEMVVQFDGALAEDTAYRHKQAAMLLSKNRFASAQVCALLEEGHAMDLALHANRMAERLGETLAAAGAPPALAPQSNEVFAWLTPDRVARLKAASVTFAPWLDMRSDFGPTPPAGLADAVLHRFVASFRTTDEDIEAVAAALA</sequence>
<dbReference type="GO" id="GO:0016829">
    <property type="term" value="F:lyase activity"/>
    <property type="evidence" value="ECO:0007669"/>
    <property type="project" value="InterPro"/>
</dbReference>
<accession>A0A8B2NMD8</accession>
<dbReference type="InterPro" id="IPR001597">
    <property type="entry name" value="ArAA_b-elim_lyase/Thr_aldolase"/>
</dbReference>
<evidence type="ECO:0000256" key="2">
    <source>
        <dbReference type="ARBA" id="ARBA00006966"/>
    </source>
</evidence>